<feature type="compositionally biased region" description="Basic residues" evidence="1">
    <location>
        <begin position="164"/>
        <end position="173"/>
    </location>
</feature>
<feature type="compositionally biased region" description="Basic and acidic residues" evidence="1">
    <location>
        <begin position="50"/>
        <end position="59"/>
    </location>
</feature>
<evidence type="ECO:0000313" key="3">
    <source>
        <dbReference type="Proteomes" id="UP001373714"/>
    </source>
</evidence>
<keyword evidence="3" id="KW-1185">Reference proteome</keyword>
<feature type="compositionally biased region" description="Polar residues" evidence="1">
    <location>
        <begin position="219"/>
        <end position="246"/>
    </location>
</feature>
<feature type="compositionally biased region" description="Basic and acidic residues" evidence="1">
    <location>
        <begin position="142"/>
        <end position="155"/>
    </location>
</feature>
<dbReference type="EMBL" id="JAVHNS010000003">
    <property type="protein sequence ID" value="KAK6360450.1"/>
    <property type="molecule type" value="Genomic_DNA"/>
</dbReference>
<evidence type="ECO:0000313" key="2">
    <source>
        <dbReference type="EMBL" id="KAK6360450.1"/>
    </source>
</evidence>
<name>A0AAV9VEP7_9PEZI</name>
<reference evidence="2 3" key="1">
    <citation type="submission" date="2019-10" db="EMBL/GenBank/DDBJ databases">
        <authorList>
            <person name="Palmer J.M."/>
        </authorList>
    </citation>
    <scope>NUCLEOTIDE SEQUENCE [LARGE SCALE GENOMIC DNA]</scope>
    <source>
        <strain evidence="2 3">TWF730</strain>
    </source>
</reference>
<accession>A0AAV9VEP7</accession>
<feature type="compositionally biased region" description="Basic residues" evidence="1">
    <location>
        <begin position="123"/>
        <end position="141"/>
    </location>
</feature>
<feature type="region of interest" description="Disordered" evidence="1">
    <location>
        <begin position="1"/>
        <end position="275"/>
    </location>
</feature>
<dbReference type="Proteomes" id="UP001373714">
    <property type="component" value="Unassembled WGS sequence"/>
</dbReference>
<feature type="compositionally biased region" description="Polar residues" evidence="1">
    <location>
        <begin position="39"/>
        <end position="49"/>
    </location>
</feature>
<proteinExistence type="predicted"/>
<protein>
    <submittedName>
        <fullName evidence="2">Uncharacterized protein</fullName>
    </submittedName>
</protein>
<gene>
    <name evidence="2" type="ORF">TWF730_006592</name>
</gene>
<organism evidence="2 3">
    <name type="scientific">Orbilia blumenaviensis</name>
    <dbReference type="NCBI Taxonomy" id="1796055"/>
    <lineage>
        <taxon>Eukaryota</taxon>
        <taxon>Fungi</taxon>
        <taxon>Dikarya</taxon>
        <taxon>Ascomycota</taxon>
        <taxon>Pezizomycotina</taxon>
        <taxon>Orbiliomycetes</taxon>
        <taxon>Orbiliales</taxon>
        <taxon>Orbiliaceae</taxon>
        <taxon>Orbilia</taxon>
    </lineage>
</organism>
<comment type="caution">
    <text evidence="2">The sequence shown here is derived from an EMBL/GenBank/DDBJ whole genome shotgun (WGS) entry which is preliminary data.</text>
</comment>
<sequence length="275" mass="29741">MAALALNADTKLSNTVKPLPPIVQVNPGPNNQVNINPGLNNQANLNPDSTKTREPDTRQEQQPPGNKPSESVKEAGLPSQKVTDSDSDSDSSNLSKTPPLPPNYPAQQAIPVKQSPDASTPTTRRKPLSTIPAKRKAPPFHKKSEPREAEPRVQDPDPDPATKRGTRKTSKPGRKSDPKSAPKPNSTKPKRALQTRRGPTAPTQRTTRSQSKRKAQELEGSQSTPPQDQTQLPSGQDLSSSNSTPQAPAPDDQPSFDSIMTDMDEMEDLLGSLRK</sequence>
<dbReference type="AlphaFoldDB" id="A0AAV9VEP7"/>
<feature type="compositionally biased region" description="Low complexity" evidence="1">
    <location>
        <begin position="22"/>
        <end position="38"/>
    </location>
</feature>
<evidence type="ECO:0000256" key="1">
    <source>
        <dbReference type="SAM" id="MobiDB-lite"/>
    </source>
</evidence>